<feature type="region of interest" description="Disordered" evidence="1">
    <location>
        <begin position="69"/>
        <end position="105"/>
    </location>
</feature>
<gene>
    <name evidence="2" type="ORF">OMED0936_LOCUS277</name>
</gene>
<evidence type="ECO:0000256" key="1">
    <source>
        <dbReference type="SAM" id="MobiDB-lite"/>
    </source>
</evidence>
<feature type="region of interest" description="Disordered" evidence="1">
    <location>
        <begin position="301"/>
        <end position="332"/>
    </location>
</feature>
<name>A0A7S0XJA0_9CHLO</name>
<feature type="compositionally biased region" description="Acidic residues" evidence="1">
    <location>
        <begin position="75"/>
        <end position="89"/>
    </location>
</feature>
<organism evidence="2">
    <name type="scientific">Ostreococcus mediterraneus</name>
    <dbReference type="NCBI Taxonomy" id="1486918"/>
    <lineage>
        <taxon>Eukaryota</taxon>
        <taxon>Viridiplantae</taxon>
        <taxon>Chlorophyta</taxon>
        <taxon>Mamiellophyceae</taxon>
        <taxon>Mamiellales</taxon>
        <taxon>Bathycoccaceae</taxon>
        <taxon>Ostreococcus</taxon>
    </lineage>
</organism>
<accession>A0A7S0XJA0</accession>
<evidence type="ECO:0000313" key="2">
    <source>
        <dbReference type="EMBL" id="CAD8727369.1"/>
    </source>
</evidence>
<reference evidence="2" key="1">
    <citation type="submission" date="2021-01" db="EMBL/GenBank/DDBJ databases">
        <authorList>
            <person name="Corre E."/>
            <person name="Pelletier E."/>
            <person name="Niang G."/>
            <person name="Scheremetjew M."/>
            <person name="Finn R."/>
            <person name="Kale V."/>
            <person name="Holt S."/>
            <person name="Cochrane G."/>
            <person name="Meng A."/>
            <person name="Brown T."/>
            <person name="Cohen L."/>
        </authorList>
    </citation>
    <scope>NUCLEOTIDE SEQUENCE</scope>
    <source>
        <strain evidence="2">Clade-D-RCC2573</strain>
    </source>
</reference>
<protein>
    <submittedName>
        <fullName evidence="2">Uncharacterized protein</fullName>
    </submittedName>
</protein>
<proteinExistence type="predicted"/>
<dbReference type="EMBL" id="HBFF01000352">
    <property type="protein sequence ID" value="CAD8727369.1"/>
    <property type="molecule type" value="Transcribed_RNA"/>
</dbReference>
<dbReference type="AlphaFoldDB" id="A0A7S0XJA0"/>
<feature type="compositionally biased region" description="Basic and acidic residues" evidence="1">
    <location>
        <begin position="90"/>
        <end position="101"/>
    </location>
</feature>
<sequence length="332" mass="35158">MTTATKKKKKSAAEKRAALAAAQEVEAARARAHALIEAQEAKAREAQRVGFEKVAKGSGIAKSVAKKIAKTIAPSEDDGTAAEGEDDDDERRRGRDDERSSDNSNELDDVVKVSKVFWHTFEGGKGAWSVNCEELGEDGGNVLCLSITKIVPRVRKISKDAGEKPILIDAEVLMIKREWNEQTRIDRARRAKAKAKAAKAAAKAAAEAGETVIDAAPVRATNDVAQASVAPSSSSFDVPVQEHVAAPLARRTSTPPPGFGAPVHAPVRIVHVPVVDPHAEAKQRALEAQIAALHAQLAAQTTVSAPRAPPPGFGQTAPSDGKYVPPARRRAA</sequence>